<reference evidence="2" key="1">
    <citation type="journal article" date="2012" name="Proc. Natl. Acad. Sci. U.S.A.">
        <title>Antigenic diversity is generated by distinct evolutionary mechanisms in African trypanosome species.</title>
        <authorList>
            <person name="Jackson A.P."/>
            <person name="Berry A."/>
            <person name="Aslett M."/>
            <person name="Allison H.C."/>
            <person name="Burton P."/>
            <person name="Vavrova-Anderson J."/>
            <person name="Brown R."/>
            <person name="Browne H."/>
            <person name="Corton N."/>
            <person name="Hauser H."/>
            <person name="Gamble J."/>
            <person name="Gilderthorp R."/>
            <person name="Marcello L."/>
            <person name="McQuillan J."/>
            <person name="Otto T.D."/>
            <person name="Quail M.A."/>
            <person name="Sanders M.J."/>
            <person name="van Tonder A."/>
            <person name="Ginger M.L."/>
            <person name="Field M.C."/>
            <person name="Barry J.D."/>
            <person name="Hertz-Fowler C."/>
            <person name="Berriman M."/>
        </authorList>
    </citation>
    <scope>NUCLEOTIDE SEQUENCE</scope>
    <source>
        <strain evidence="2">Y486</strain>
    </source>
</reference>
<dbReference type="EMBL" id="HE573023">
    <property type="protein sequence ID" value="CCC49324.1"/>
    <property type="molecule type" value="Genomic_DNA"/>
</dbReference>
<dbReference type="VEuPathDB" id="TriTrypDB:TvY486_0706420"/>
<organism evidence="2">
    <name type="scientific">Trypanosoma vivax (strain Y486)</name>
    <dbReference type="NCBI Taxonomy" id="1055687"/>
    <lineage>
        <taxon>Eukaryota</taxon>
        <taxon>Discoba</taxon>
        <taxon>Euglenozoa</taxon>
        <taxon>Kinetoplastea</taxon>
        <taxon>Metakinetoplastina</taxon>
        <taxon>Trypanosomatida</taxon>
        <taxon>Trypanosomatidae</taxon>
        <taxon>Trypanosoma</taxon>
        <taxon>Duttonella</taxon>
    </lineage>
</organism>
<dbReference type="AlphaFoldDB" id="G0TZC1"/>
<protein>
    <submittedName>
        <fullName evidence="2">Uncharacterized protein</fullName>
    </submittedName>
</protein>
<feature type="region of interest" description="Disordered" evidence="1">
    <location>
        <begin position="1"/>
        <end position="35"/>
    </location>
</feature>
<proteinExistence type="predicted"/>
<evidence type="ECO:0000256" key="1">
    <source>
        <dbReference type="SAM" id="MobiDB-lite"/>
    </source>
</evidence>
<feature type="non-terminal residue" evidence="2">
    <location>
        <position position="258"/>
    </location>
</feature>
<accession>G0TZC1</accession>
<name>G0TZC1_TRYVY</name>
<evidence type="ECO:0000313" key="2">
    <source>
        <dbReference type="EMBL" id="CCC49324.1"/>
    </source>
</evidence>
<gene>
    <name evidence="2" type="ORF">TVY486_0706420</name>
</gene>
<sequence length="258" mass="28208">MSERPRRCVGGASGARQEHQPLFRAGQPPKREQPAQDLRMGIAVGDTVFAPKRCSNGAHRYIPSEVTGIQASARTASVSFLLDEPDAEDTIVPFYSLIPCPRSVLAEGGIGGPLPSMPAGENSMQAGAHGETGSGGKWAHFVREDRAAEDSLGAIPNTVKTTALESAQPFTEKFNVKLERDEEDLYSVQFSPAQFENADAYYFHAFKTVGRWILGHFPPALVAQWRVVLCVFEAYSTLHRFQVYMSLRGHQLCLVDGA</sequence>